<keyword evidence="7" id="KW-1185">Reference proteome</keyword>
<feature type="compositionally biased region" description="Low complexity" evidence="3">
    <location>
        <begin position="71"/>
        <end position="82"/>
    </location>
</feature>
<feature type="compositionally biased region" description="Basic and acidic residues" evidence="3">
    <location>
        <begin position="301"/>
        <end position="312"/>
    </location>
</feature>
<dbReference type="EMBL" id="SRRM01000008">
    <property type="protein sequence ID" value="TKY88537.1"/>
    <property type="molecule type" value="Genomic_DNA"/>
</dbReference>
<evidence type="ECO:0000256" key="2">
    <source>
        <dbReference type="ARBA" id="ARBA00022705"/>
    </source>
</evidence>
<evidence type="ECO:0000259" key="5">
    <source>
        <dbReference type="Pfam" id="PF18018"/>
    </source>
</evidence>
<dbReference type="OrthoDB" id="3763at2759"/>
<dbReference type="Pfam" id="PF04042">
    <property type="entry name" value="DNA_pol_E_B"/>
    <property type="match status" value="1"/>
</dbReference>
<organism evidence="6 7">
    <name type="scientific">Sporisorium graminicola</name>
    <dbReference type="NCBI Taxonomy" id="280036"/>
    <lineage>
        <taxon>Eukaryota</taxon>
        <taxon>Fungi</taxon>
        <taxon>Dikarya</taxon>
        <taxon>Basidiomycota</taxon>
        <taxon>Ustilaginomycotina</taxon>
        <taxon>Ustilaginomycetes</taxon>
        <taxon>Ustilaginales</taxon>
        <taxon>Ustilaginaceae</taxon>
        <taxon>Sporisorium</taxon>
    </lineage>
</organism>
<dbReference type="Pfam" id="PF18018">
    <property type="entry name" value="DNA_pol_D_N"/>
    <property type="match status" value="1"/>
</dbReference>
<evidence type="ECO:0000313" key="7">
    <source>
        <dbReference type="Proteomes" id="UP000306050"/>
    </source>
</evidence>
<dbReference type="InterPro" id="IPR040663">
    <property type="entry name" value="DNA_pol_D_N"/>
</dbReference>
<dbReference type="AlphaFoldDB" id="A0A4U7KWJ5"/>
<evidence type="ECO:0000256" key="1">
    <source>
        <dbReference type="ARBA" id="ARBA00006035"/>
    </source>
</evidence>
<comment type="similarity">
    <text evidence="1">Belongs to the DNA polymerase delta/II small subunit family.</text>
</comment>
<dbReference type="RefSeq" id="XP_029740522.1">
    <property type="nucleotide sequence ID" value="XM_029883124.1"/>
</dbReference>
<dbReference type="InterPro" id="IPR024826">
    <property type="entry name" value="DNA_pol_delta/II_ssu"/>
</dbReference>
<dbReference type="InterPro" id="IPR007185">
    <property type="entry name" value="DNA_pol_a/d/e_bsu"/>
</dbReference>
<evidence type="ECO:0008006" key="8">
    <source>
        <dbReference type="Google" id="ProtNLM"/>
    </source>
</evidence>
<feature type="region of interest" description="Disordered" evidence="3">
    <location>
        <begin position="71"/>
        <end position="97"/>
    </location>
</feature>
<evidence type="ECO:0000256" key="3">
    <source>
        <dbReference type="SAM" id="MobiDB-lite"/>
    </source>
</evidence>
<comment type="caution">
    <text evidence="6">The sequence shown here is derived from an EMBL/GenBank/DDBJ whole genome shotgun (WGS) entry which is preliminary data.</text>
</comment>
<dbReference type="Proteomes" id="UP000306050">
    <property type="component" value="Chromosome SGRAM_15"/>
</dbReference>
<evidence type="ECO:0000259" key="4">
    <source>
        <dbReference type="Pfam" id="PF04042"/>
    </source>
</evidence>
<gene>
    <name evidence="6" type="ORF">EX895_002525</name>
</gene>
<feature type="region of interest" description="Disordered" evidence="3">
    <location>
        <begin position="297"/>
        <end position="318"/>
    </location>
</feature>
<feature type="domain" description="DNA polymerase delta subunit OB-fold" evidence="5">
    <location>
        <begin position="38"/>
        <end position="208"/>
    </location>
</feature>
<dbReference type="GO" id="GO:0043625">
    <property type="term" value="C:delta DNA polymerase complex"/>
    <property type="evidence" value="ECO:0007669"/>
    <property type="project" value="TreeGrafter"/>
</dbReference>
<keyword evidence="2" id="KW-0235">DNA replication</keyword>
<sequence length="516" mass="56699">MPTTIERQSVALPLDVASATELSKSFLVPLGSRSYSKQYAQLYDYRLAYLKKRILPRAKSRWVDNFDSFSQSQSQPLSQLDTSDADAGPSSANSRVRMQDPPKLVDRILDVRQGDICYVVGNVYCAMPLKPDVLEDLTREQWLAPQPVRSKFVDFAKDELFIEDQSGRVKLVGDAILGGTALRSMLITGVVAAVLGTETRAGDFDVVDAVFASLPPAPPSKSLTKTENGTTSKRETASEDQWVVLMSGLALGGDSALESELSMQLLVEYLTGELGEDADRVSSANIVAAVIAGNSLAPPTRNEEEDKPKRYGQDQPTYSSAPTLALDQLLTDLCSSMPVHLLPGERDPASVAVPQQPIHFALLPRSGRFDSLQRHTNPAWIPLGERKLLCTSGQNIDDIFKYVDETDEARVEMAMRTLEWGHVAPTAPDTLWCYPFKSSDPFVLKHRPDIMVVGNQPAYASAVYNFDDDEGEDTQKEEQGTGCRVVLVPEFARTKEVVLVNLSSLETKLVCIETPL</sequence>
<dbReference type="GO" id="GO:0006271">
    <property type="term" value="P:DNA strand elongation involved in DNA replication"/>
    <property type="evidence" value="ECO:0007669"/>
    <property type="project" value="TreeGrafter"/>
</dbReference>
<dbReference type="GeneID" id="40725420"/>
<evidence type="ECO:0000313" key="6">
    <source>
        <dbReference type="EMBL" id="TKY88537.1"/>
    </source>
</evidence>
<name>A0A4U7KWJ5_9BASI</name>
<accession>A0A4U7KWJ5</accession>
<dbReference type="PANTHER" id="PTHR10416:SF0">
    <property type="entry name" value="DNA POLYMERASE DELTA SUBUNIT 2"/>
    <property type="match status" value="1"/>
</dbReference>
<proteinExistence type="inferred from homology"/>
<feature type="domain" description="DNA polymerase alpha/delta/epsilon subunit B" evidence="4">
    <location>
        <begin position="243"/>
        <end position="459"/>
    </location>
</feature>
<dbReference type="Gene3D" id="2.40.50.430">
    <property type="match status" value="1"/>
</dbReference>
<reference evidence="6 7" key="1">
    <citation type="submission" date="2019-05" db="EMBL/GenBank/DDBJ databases">
        <title>Sporisorium graminicola CBS 10092 draft sequencing and annotation.</title>
        <authorList>
            <person name="Solano-Gonzalez S."/>
            <person name="Caddick M.X."/>
            <person name="Darby A."/>
        </authorList>
    </citation>
    <scope>NUCLEOTIDE SEQUENCE [LARGE SCALE GENOMIC DNA]</scope>
    <source>
        <strain evidence="6 7">CBS 10092</strain>
    </source>
</reference>
<feature type="region of interest" description="Disordered" evidence="3">
    <location>
        <begin position="217"/>
        <end position="236"/>
    </location>
</feature>
<dbReference type="KEGG" id="sgra:EX895_002525"/>
<protein>
    <recommendedName>
        <fullName evidence="8">DNA polymerase alpha/delta/epsilon subunit B domain-containing protein</fullName>
    </recommendedName>
</protein>
<dbReference type="GO" id="GO:0003677">
    <property type="term" value="F:DNA binding"/>
    <property type="evidence" value="ECO:0007669"/>
    <property type="project" value="InterPro"/>
</dbReference>
<dbReference type="Gene3D" id="3.60.21.50">
    <property type="match status" value="1"/>
</dbReference>
<dbReference type="PANTHER" id="PTHR10416">
    <property type="entry name" value="DNA POLYMERASE DELTA SUBUNIT 2"/>
    <property type="match status" value="1"/>
</dbReference>